<dbReference type="InterPro" id="IPR000608">
    <property type="entry name" value="UBC"/>
</dbReference>
<feature type="active site" description="Glycyl thioester intermediate" evidence="3">
    <location>
        <position position="708"/>
    </location>
</feature>
<dbReference type="SMART" id="SM00327">
    <property type="entry name" value="VWA"/>
    <property type="match status" value="1"/>
</dbReference>
<evidence type="ECO:0000256" key="2">
    <source>
        <dbReference type="ARBA" id="ARBA00022786"/>
    </source>
</evidence>
<dbReference type="GO" id="GO:0016740">
    <property type="term" value="F:transferase activity"/>
    <property type="evidence" value="ECO:0007669"/>
    <property type="project" value="UniProtKB-KW"/>
</dbReference>
<protein>
    <submittedName>
        <fullName evidence="6">Uncharacterized protein</fullName>
    </submittedName>
</protein>
<dbReference type="PANTHER" id="PTHR24068">
    <property type="entry name" value="UBIQUITIN-CONJUGATING ENZYME E2"/>
    <property type="match status" value="1"/>
</dbReference>
<dbReference type="InterPro" id="IPR016135">
    <property type="entry name" value="UBQ-conjugating_enzyme/RWD"/>
</dbReference>
<organism evidence="6 7">
    <name type="scientific">Effrenium voratum</name>
    <dbReference type="NCBI Taxonomy" id="2562239"/>
    <lineage>
        <taxon>Eukaryota</taxon>
        <taxon>Sar</taxon>
        <taxon>Alveolata</taxon>
        <taxon>Dinophyceae</taxon>
        <taxon>Suessiales</taxon>
        <taxon>Symbiodiniaceae</taxon>
        <taxon>Effrenium</taxon>
    </lineage>
</organism>
<dbReference type="InterPro" id="IPR036465">
    <property type="entry name" value="vWFA_dom_sf"/>
</dbReference>
<keyword evidence="7" id="KW-1185">Reference proteome</keyword>
<evidence type="ECO:0000313" key="7">
    <source>
        <dbReference type="Proteomes" id="UP001178507"/>
    </source>
</evidence>
<reference evidence="6" key="1">
    <citation type="submission" date="2023-08" db="EMBL/GenBank/DDBJ databases">
        <authorList>
            <person name="Chen Y."/>
            <person name="Shah S."/>
            <person name="Dougan E. K."/>
            <person name="Thang M."/>
            <person name="Chan C."/>
        </authorList>
    </citation>
    <scope>NUCLEOTIDE SEQUENCE</scope>
</reference>
<feature type="domain" description="UBC core" evidence="4">
    <location>
        <begin position="625"/>
        <end position="776"/>
    </location>
</feature>
<proteinExistence type="predicted"/>
<dbReference type="PROSITE" id="PS50127">
    <property type="entry name" value="UBC_2"/>
    <property type="match status" value="1"/>
</dbReference>
<dbReference type="InterPro" id="IPR023313">
    <property type="entry name" value="UBQ-conjugating_AS"/>
</dbReference>
<dbReference type="Gene3D" id="3.10.110.10">
    <property type="entry name" value="Ubiquitin Conjugating Enzyme"/>
    <property type="match status" value="1"/>
</dbReference>
<evidence type="ECO:0000256" key="3">
    <source>
        <dbReference type="PROSITE-ProRule" id="PRU10133"/>
    </source>
</evidence>
<dbReference type="Pfam" id="PF13519">
    <property type="entry name" value="VWA_2"/>
    <property type="match status" value="1"/>
</dbReference>
<keyword evidence="2" id="KW-0833">Ubl conjugation pathway</keyword>
<dbReference type="AlphaFoldDB" id="A0AA36JGL7"/>
<dbReference type="PROSITE" id="PS50234">
    <property type="entry name" value="VWFA"/>
    <property type="match status" value="1"/>
</dbReference>
<evidence type="ECO:0000259" key="5">
    <source>
        <dbReference type="PROSITE" id="PS50234"/>
    </source>
</evidence>
<gene>
    <name evidence="6" type="ORF">EVOR1521_LOCUS27345</name>
</gene>
<feature type="domain" description="VWFA" evidence="5">
    <location>
        <begin position="361"/>
        <end position="557"/>
    </location>
</feature>
<dbReference type="InterPro" id="IPR002035">
    <property type="entry name" value="VWF_A"/>
</dbReference>
<dbReference type="Proteomes" id="UP001178507">
    <property type="component" value="Unassembled WGS sequence"/>
</dbReference>
<dbReference type="SMART" id="SM00212">
    <property type="entry name" value="UBCc"/>
    <property type="match status" value="1"/>
</dbReference>
<dbReference type="PROSITE" id="PS51257">
    <property type="entry name" value="PROKAR_LIPOPROTEIN"/>
    <property type="match status" value="1"/>
</dbReference>
<accession>A0AA36JGL7</accession>
<dbReference type="SUPFAM" id="SSF53300">
    <property type="entry name" value="vWA-like"/>
    <property type="match status" value="1"/>
</dbReference>
<sequence length="789" mass="87349">MRASHSAAALILGGCNPELVGTSRLKTASLNGLQTLTRPRSAGRLITPRKELSVGLKPRTLVKLEFHFSARGHGMEFQNLIVSNAKGQAKDLGVQIGWRIYMVDGDVMNSGTQVWQKLQDAQWQWRTVTVVFFTDYRAIRMEEKIKEEEEERREAERLAKLPFSSTSDEKHLEQLKQEFVFQGYIDRVEDRSTTLQQLLRVVEFSKVFQGEQGTSQTGLISLLPGMRTEIQKFVPIPGRDLIAAMSSEWQDVDAVAKMRQVQDWLDSKGLGKYGEKIVEVTEVTCLDDFKLIDATMAEEVIQSLQLKLVTAQKFRQAVAEARTGAPCEADSWAVVSTCEAQAPVPPPPAEVPAEVHAVQEVIAICIDRSGSMGTPFAEVTLNVVRGETRDSVAERTRMEAVKAMFYAFRDRVESMGAGKYHLGLLQFDNQVEKLLDTTPALDRFESIVDDMKKRGQTAIYSSILEATEMLKPYFSPSSPVDLRILVLTDGQNNAGAAPEAALEAVNAVGATVDAILVGDNPDADLRRIVSATEGECYQIRHLGEGFELLESEAVVSLKARRGGTEKPAFRPRARDVSFRSIQERQITQGSHVPRVQDAGKDHLAKAKVVSMSAVDHCSKGSLGAPAAKRVLSELKQLSSTALEGIHVFPSEDISFWRALMEGPAGTPFEGGVFALDVFLPSDYPFKPPEINFQTPIYHCNVNANGKICLDILKNSWHPSLTVAKCLQHIRELVISPNPEDALRQWIAELTLVHQRTNGADTRYFDNARESTMKDASLSIEGWQAKWAAA</sequence>
<dbReference type="CDD" id="cd00198">
    <property type="entry name" value="vWFA"/>
    <property type="match status" value="1"/>
</dbReference>
<comment type="caution">
    <text evidence="6">The sequence shown here is derived from an EMBL/GenBank/DDBJ whole genome shotgun (WGS) entry which is preliminary data.</text>
</comment>
<evidence type="ECO:0000259" key="4">
    <source>
        <dbReference type="PROSITE" id="PS50127"/>
    </source>
</evidence>
<dbReference type="CDD" id="cd00195">
    <property type="entry name" value="UBCc_UEV"/>
    <property type="match status" value="1"/>
</dbReference>
<evidence type="ECO:0000313" key="6">
    <source>
        <dbReference type="EMBL" id="CAJ1405015.1"/>
    </source>
</evidence>
<dbReference type="PROSITE" id="PS00183">
    <property type="entry name" value="UBC_1"/>
    <property type="match status" value="1"/>
</dbReference>
<dbReference type="SUPFAM" id="SSF54495">
    <property type="entry name" value="UBC-like"/>
    <property type="match status" value="1"/>
</dbReference>
<dbReference type="EMBL" id="CAUJNA010003566">
    <property type="protein sequence ID" value="CAJ1405015.1"/>
    <property type="molecule type" value="Genomic_DNA"/>
</dbReference>
<keyword evidence="1" id="KW-0808">Transferase</keyword>
<dbReference type="Pfam" id="PF00179">
    <property type="entry name" value="UQ_con"/>
    <property type="match status" value="1"/>
</dbReference>
<evidence type="ECO:0000256" key="1">
    <source>
        <dbReference type="ARBA" id="ARBA00022679"/>
    </source>
</evidence>
<name>A0AA36JGL7_9DINO</name>
<dbReference type="Gene3D" id="3.40.50.410">
    <property type="entry name" value="von Willebrand factor, type A domain"/>
    <property type="match status" value="1"/>
</dbReference>